<name>A0AAV5AS43_9AGAM</name>
<dbReference type="InterPro" id="IPR011989">
    <property type="entry name" value="ARM-like"/>
</dbReference>
<dbReference type="AlphaFoldDB" id="A0AAV5AS43"/>
<dbReference type="InterPro" id="IPR040155">
    <property type="entry name" value="CEBPZ/Mak21-like"/>
</dbReference>
<comment type="similarity">
    <text evidence="1">Belongs to the CBF/MAK21 family.</text>
</comment>
<feature type="region of interest" description="Disordered" evidence="2">
    <location>
        <begin position="644"/>
        <end position="679"/>
    </location>
</feature>
<dbReference type="GO" id="GO:0005634">
    <property type="term" value="C:nucleus"/>
    <property type="evidence" value="ECO:0007669"/>
    <property type="project" value="TreeGrafter"/>
</dbReference>
<evidence type="ECO:0000313" key="5">
    <source>
        <dbReference type="Proteomes" id="UP001050691"/>
    </source>
</evidence>
<feature type="compositionally biased region" description="Acidic residues" evidence="2">
    <location>
        <begin position="1008"/>
        <end position="1040"/>
    </location>
</feature>
<dbReference type="EMBL" id="BPWL01000010">
    <property type="protein sequence ID" value="GJJ14710.1"/>
    <property type="molecule type" value="Genomic_DNA"/>
</dbReference>
<dbReference type="PANTHER" id="PTHR12048">
    <property type="entry name" value="CCAAT-BINDING FACTOR-RELATED"/>
    <property type="match status" value="1"/>
</dbReference>
<dbReference type="Proteomes" id="UP001050691">
    <property type="component" value="Unassembled WGS sequence"/>
</dbReference>
<dbReference type="InterPro" id="IPR005612">
    <property type="entry name" value="CCAAT-binding_factor"/>
</dbReference>
<dbReference type="Pfam" id="PF03914">
    <property type="entry name" value="CBF"/>
    <property type="match status" value="1"/>
</dbReference>
<dbReference type="InterPro" id="IPR016024">
    <property type="entry name" value="ARM-type_fold"/>
</dbReference>
<protein>
    <recommendedName>
        <fullName evidence="3">CCAAT-binding factor domain-containing protein</fullName>
    </recommendedName>
</protein>
<evidence type="ECO:0000313" key="4">
    <source>
        <dbReference type="EMBL" id="GJJ14710.1"/>
    </source>
</evidence>
<dbReference type="PANTHER" id="PTHR12048:SF0">
    <property type="entry name" value="CCAAT_ENHANCER-BINDING PROTEIN ZETA"/>
    <property type="match status" value="1"/>
</dbReference>
<comment type="caution">
    <text evidence="4">The sequence shown here is derived from an EMBL/GenBank/DDBJ whole genome shotgun (WGS) entry which is preliminary data.</text>
</comment>
<feature type="region of interest" description="Disordered" evidence="2">
    <location>
        <begin position="1"/>
        <end position="54"/>
    </location>
</feature>
<feature type="compositionally biased region" description="Basic and acidic residues" evidence="2">
    <location>
        <begin position="82"/>
        <end position="105"/>
    </location>
</feature>
<feature type="domain" description="CCAAT-binding factor" evidence="3">
    <location>
        <begin position="584"/>
        <end position="834"/>
    </location>
</feature>
<feature type="compositionally biased region" description="Polar residues" evidence="2">
    <location>
        <begin position="644"/>
        <end position="658"/>
    </location>
</feature>
<proteinExistence type="inferred from homology"/>
<feature type="compositionally biased region" description="Basic and acidic residues" evidence="2">
    <location>
        <begin position="1079"/>
        <end position="1101"/>
    </location>
</feature>
<sequence>MARMKSARNQNSGRLEATKKATVKTQLGKQIKGQVGSADKVEENGAAQNSNETTLRREVSKIMKELNFSHLGENAAVIETREDVIPDKGSKKDANKFKDSRKKTAEPSNAPNRNRKIVNNQLNTNTMKEKTTIPVHQTKPKHTIFPQTGPETKSKVGNSVGRTKTKFIIDPSPHWYTSASVPSLRDTSCPPPSPDFLTTQQNRAQTLFEADAEKYSASSANTSSTSDARFINQVLSSGTLSDRLSALTLMVQASPSHNTRALDTLKGMTGKKGREESLKALRAVVDWWIGGGAPNRKLKYFRDQPLTHPDVTDAHLSLENLATDSLPYVRTQAMHFIFQLLRDKPEQEQNLLRLLVHKLNDSEKSIASKASYHLLQLLQLHPQMKKIVVQEVTGFILRPTIAKPNSDGSTPAPKPSVPSHLAHSRYYAAITFNQIVLTSVDGVVAGMLIDVYFELFKEILGHAEDIIDDEKGEERDYRPKGRRGHISRKKSKSVKKADGTFYTEDINAAESDHNAKLISAILTGVNRALPFAGEIGKSKNFILHINTLFRVTHASTTTFAVSLQSLMLLLHVCTNPKFSTIPPITAVSTSKDPIPTTSALLASRFYRTLYASLLDPRLSQSTSSSKHAMYLNLLLKAVKNDPDIQSNTKKAQSSQNLNGKKGKGKVERPSMKLPAPTRPSALTKRYLQTLVSGLGSGGRNEVICAGLYFIGELMGFVPGLTLLLDEVHSAGIQIRETSSAKTSNKLNGARRSKESETEEDQEETSNSNLEGMSKDAPSPNKTSAEVLEGSSSTPPAVTYDPKKRDPQYANAQYSSLWELIPLQSHYHPSVALHARQLLTHSPVTATPDLGLNTLSHFLDRFVYRNAKNKTTNKGTSAMQRSGIESQAKAAIETEVNTDQFRKMNEKDVPVDQIFFHKFFARKHEKDVTKSAKSDKRKKKKSEDSDSDSDIESDEIDVSENEDPDEKEIWKAMKKSIPELEMGDDAEDDLDDDSGEDDVEIEDLSRIDGEEDDGGDNDNEDDKDLSDEELLDFIEDSDDLMSETGSLKGLVTWNGDADSGTGDNSSHEASEEEWGGFGGDDDKEKGKSNEKGKKRGREDDGGKKKKRRTGLGTFASYDDYKDVIENAPEDDI</sequence>
<reference evidence="4" key="1">
    <citation type="submission" date="2021-10" db="EMBL/GenBank/DDBJ databases">
        <title>De novo Genome Assembly of Clathrus columnatus (Basidiomycota, Fungi) Using Illumina and Nanopore Sequence Data.</title>
        <authorList>
            <person name="Ogiso-Tanaka E."/>
            <person name="Itagaki H."/>
            <person name="Hosoya T."/>
            <person name="Hosaka K."/>
        </authorList>
    </citation>
    <scope>NUCLEOTIDE SEQUENCE</scope>
    <source>
        <strain evidence="4">MO-923</strain>
    </source>
</reference>
<evidence type="ECO:0000259" key="3">
    <source>
        <dbReference type="Pfam" id="PF03914"/>
    </source>
</evidence>
<organism evidence="4 5">
    <name type="scientific">Clathrus columnatus</name>
    <dbReference type="NCBI Taxonomy" id="1419009"/>
    <lineage>
        <taxon>Eukaryota</taxon>
        <taxon>Fungi</taxon>
        <taxon>Dikarya</taxon>
        <taxon>Basidiomycota</taxon>
        <taxon>Agaricomycotina</taxon>
        <taxon>Agaricomycetes</taxon>
        <taxon>Phallomycetidae</taxon>
        <taxon>Phallales</taxon>
        <taxon>Clathraceae</taxon>
        <taxon>Clathrus</taxon>
    </lineage>
</organism>
<dbReference type="SUPFAM" id="SSF48371">
    <property type="entry name" value="ARM repeat"/>
    <property type="match status" value="1"/>
</dbReference>
<feature type="region of interest" description="Disordered" evidence="2">
    <location>
        <begin position="929"/>
        <end position="1109"/>
    </location>
</feature>
<feature type="compositionally biased region" description="Polar residues" evidence="2">
    <location>
        <begin position="779"/>
        <end position="795"/>
    </location>
</feature>
<feature type="compositionally biased region" description="Polar residues" evidence="2">
    <location>
        <begin position="106"/>
        <end position="115"/>
    </location>
</feature>
<evidence type="ECO:0000256" key="2">
    <source>
        <dbReference type="SAM" id="MobiDB-lite"/>
    </source>
</evidence>
<gene>
    <name evidence="4" type="ORF">Clacol_008977</name>
</gene>
<evidence type="ECO:0000256" key="1">
    <source>
        <dbReference type="ARBA" id="ARBA00007797"/>
    </source>
</evidence>
<feature type="region of interest" description="Disordered" evidence="2">
    <location>
        <begin position="738"/>
        <end position="804"/>
    </location>
</feature>
<accession>A0AAV5AS43</accession>
<feature type="region of interest" description="Disordered" evidence="2">
    <location>
        <begin position="82"/>
        <end position="115"/>
    </location>
</feature>
<feature type="compositionally biased region" description="Acidic residues" evidence="2">
    <location>
        <begin position="944"/>
        <end position="965"/>
    </location>
</feature>
<keyword evidence="5" id="KW-1185">Reference proteome</keyword>
<dbReference type="Gene3D" id="1.25.10.10">
    <property type="entry name" value="Leucine-rich Repeat Variant"/>
    <property type="match status" value="1"/>
</dbReference>
<feature type="compositionally biased region" description="Acidic residues" evidence="2">
    <location>
        <begin position="980"/>
        <end position="1001"/>
    </location>
</feature>